<reference evidence="1" key="1">
    <citation type="submission" date="2020-10" db="EMBL/GenBank/DDBJ databases">
        <title>Taxonomic study of unclassified bacteria belonging to the class Ktedonobacteria.</title>
        <authorList>
            <person name="Yabe S."/>
            <person name="Wang C.M."/>
            <person name="Zheng Y."/>
            <person name="Sakai Y."/>
            <person name="Cavaletti L."/>
            <person name="Monciardini P."/>
            <person name="Donadio S."/>
        </authorList>
    </citation>
    <scope>NUCLEOTIDE SEQUENCE</scope>
    <source>
        <strain evidence="1">ID150040</strain>
    </source>
</reference>
<accession>A0A8J3NB63</accession>
<comment type="caution">
    <text evidence="1">The sequence shown here is derived from an EMBL/GenBank/DDBJ whole genome shotgun (WGS) entry which is preliminary data.</text>
</comment>
<name>A0A8J3NB63_9CHLR</name>
<gene>
    <name evidence="1" type="ORF">KSF_111950</name>
</gene>
<keyword evidence="2" id="KW-1185">Reference proteome</keyword>
<dbReference type="EMBL" id="BNJK01000004">
    <property type="protein sequence ID" value="GHP01148.1"/>
    <property type="molecule type" value="Genomic_DNA"/>
</dbReference>
<proteinExistence type="predicted"/>
<dbReference type="AlphaFoldDB" id="A0A8J3NB63"/>
<dbReference type="Proteomes" id="UP000597444">
    <property type="component" value="Unassembled WGS sequence"/>
</dbReference>
<evidence type="ECO:0000313" key="2">
    <source>
        <dbReference type="Proteomes" id="UP000597444"/>
    </source>
</evidence>
<evidence type="ECO:0000313" key="1">
    <source>
        <dbReference type="EMBL" id="GHP01148.1"/>
    </source>
</evidence>
<organism evidence="1 2">
    <name type="scientific">Reticulibacter mediterranei</name>
    <dbReference type="NCBI Taxonomy" id="2778369"/>
    <lineage>
        <taxon>Bacteria</taxon>
        <taxon>Bacillati</taxon>
        <taxon>Chloroflexota</taxon>
        <taxon>Ktedonobacteria</taxon>
        <taxon>Ktedonobacterales</taxon>
        <taxon>Reticulibacteraceae</taxon>
        <taxon>Reticulibacter</taxon>
    </lineage>
</organism>
<sequence length="71" mass="8007">MNGSATSSEREVGWGYFSTFYTIADSTFDKSTMIDYTLGMWRVVMKCLYLLLLLGYRGAESFPIGKTEGEL</sequence>
<protein>
    <submittedName>
        <fullName evidence="1">Uncharacterized protein</fullName>
    </submittedName>
</protein>